<sequence>MELYPSAQIPLIATCLFTHGQGDYAERYLDVLHPFTQRGIKCIVTDLQGHGRSTGKRGHIDSPDFIDSIIESNFLANEGLPTGIAGHSMGGLLTLRHLALALEEKLPLPTFCWVNGPLLRPANGRPDWFVRLAHLLANVSPRVTIHTGVTPDMCRLEDSSAGRLPKDPLSLGHRRVSLGWGSELIRISNYTHEVLTSHPYPNPFLFTQGGADSVCPPSIAKTFFSQLQWPQKQYNEFDGMLHETFAEAKRNELFLTIGNWLDQQVLSNQ</sequence>
<evidence type="ECO:0000313" key="3">
    <source>
        <dbReference type="Proteomes" id="UP001597389"/>
    </source>
</evidence>
<feature type="domain" description="Serine aminopeptidase S33" evidence="1">
    <location>
        <begin position="13"/>
        <end position="248"/>
    </location>
</feature>
<dbReference type="PANTHER" id="PTHR11614">
    <property type="entry name" value="PHOSPHOLIPASE-RELATED"/>
    <property type="match status" value="1"/>
</dbReference>
<proteinExistence type="predicted"/>
<organism evidence="2 3">
    <name type="scientific">Rubritalea tangerina</name>
    <dbReference type="NCBI Taxonomy" id="430798"/>
    <lineage>
        <taxon>Bacteria</taxon>
        <taxon>Pseudomonadati</taxon>
        <taxon>Verrucomicrobiota</taxon>
        <taxon>Verrucomicrobiia</taxon>
        <taxon>Verrucomicrobiales</taxon>
        <taxon>Rubritaleaceae</taxon>
        <taxon>Rubritalea</taxon>
    </lineage>
</organism>
<name>A0ABW4ZCM3_9BACT</name>
<dbReference type="Gene3D" id="3.40.50.1820">
    <property type="entry name" value="alpha/beta hydrolase"/>
    <property type="match status" value="1"/>
</dbReference>
<dbReference type="RefSeq" id="WP_377178340.1">
    <property type="nucleotide sequence ID" value="NZ_JBHUJB010000049.1"/>
</dbReference>
<dbReference type="Proteomes" id="UP001597389">
    <property type="component" value="Unassembled WGS sequence"/>
</dbReference>
<evidence type="ECO:0000259" key="1">
    <source>
        <dbReference type="Pfam" id="PF12146"/>
    </source>
</evidence>
<dbReference type="InterPro" id="IPR051044">
    <property type="entry name" value="MAG_DAG_Lipase"/>
</dbReference>
<evidence type="ECO:0000313" key="2">
    <source>
        <dbReference type="EMBL" id="MFD2159638.1"/>
    </source>
</evidence>
<reference evidence="3" key="1">
    <citation type="journal article" date="2019" name="Int. J. Syst. Evol. Microbiol.">
        <title>The Global Catalogue of Microorganisms (GCM) 10K type strain sequencing project: providing services to taxonomists for standard genome sequencing and annotation.</title>
        <authorList>
            <consortium name="The Broad Institute Genomics Platform"/>
            <consortium name="The Broad Institute Genome Sequencing Center for Infectious Disease"/>
            <person name="Wu L."/>
            <person name="Ma J."/>
        </authorList>
    </citation>
    <scope>NUCLEOTIDE SEQUENCE [LARGE SCALE GENOMIC DNA]</scope>
    <source>
        <strain evidence="3">CCUG 57942</strain>
    </source>
</reference>
<dbReference type="InterPro" id="IPR000073">
    <property type="entry name" value="AB_hydrolase_1"/>
</dbReference>
<dbReference type="GO" id="GO:0016787">
    <property type="term" value="F:hydrolase activity"/>
    <property type="evidence" value="ECO:0007669"/>
    <property type="project" value="UniProtKB-KW"/>
</dbReference>
<dbReference type="Pfam" id="PF12146">
    <property type="entry name" value="Hydrolase_4"/>
    <property type="match status" value="1"/>
</dbReference>
<dbReference type="EMBL" id="JBHUJB010000049">
    <property type="protein sequence ID" value="MFD2159638.1"/>
    <property type="molecule type" value="Genomic_DNA"/>
</dbReference>
<gene>
    <name evidence="2" type="ORF">ACFSW8_12075</name>
</gene>
<accession>A0ABW4ZCM3</accession>
<keyword evidence="3" id="KW-1185">Reference proteome</keyword>
<dbReference type="PRINTS" id="PR00111">
    <property type="entry name" value="ABHYDROLASE"/>
</dbReference>
<dbReference type="InterPro" id="IPR029058">
    <property type="entry name" value="AB_hydrolase_fold"/>
</dbReference>
<protein>
    <submittedName>
        <fullName evidence="2">Alpha/beta fold hydrolase</fullName>
    </submittedName>
</protein>
<dbReference type="SUPFAM" id="SSF53474">
    <property type="entry name" value="alpha/beta-Hydrolases"/>
    <property type="match status" value="1"/>
</dbReference>
<comment type="caution">
    <text evidence="2">The sequence shown here is derived from an EMBL/GenBank/DDBJ whole genome shotgun (WGS) entry which is preliminary data.</text>
</comment>
<dbReference type="InterPro" id="IPR022742">
    <property type="entry name" value="Hydrolase_4"/>
</dbReference>
<keyword evidence="2" id="KW-0378">Hydrolase</keyword>